<evidence type="ECO:0000256" key="4">
    <source>
        <dbReference type="ARBA" id="ARBA00022490"/>
    </source>
</evidence>
<evidence type="ECO:0000256" key="8">
    <source>
        <dbReference type="ARBA" id="ARBA00037071"/>
    </source>
</evidence>
<comment type="catalytic activity">
    <reaction evidence="1 9 10">
        <text>[protein]-peptidylproline (omega=180) = [protein]-peptidylproline (omega=0)</text>
        <dbReference type="Rhea" id="RHEA:16237"/>
        <dbReference type="Rhea" id="RHEA-COMP:10747"/>
        <dbReference type="Rhea" id="RHEA-COMP:10748"/>
        <dbReference type="ChEBI" id="CHEBI:83833"/>
        <dbReference type="ChEBI" id="CHEBI:83834"/>
        <dbReference type="EC" id="5.2.1.8"/>
    </reaction>
</comment>
<dbReference type="OrthoDB" id="9808891at2"/>
<evidence type="ECO:0000256" key="2">
    <source>
        <dbReference type="ARBA" id="ARBA00004496"/>
    </source>
</evidence>
<dbReference type="PANTHER" id="PTHR47861:SF3">
    <property type="entry name" value="FKBP-TYPE PEPTIDYL-PROLYL CIS-TRANS ISOMERASE SLYD"/>
    <property type="match status" value="1"/>
</dbReference>
<keyword evidence="7 9" id="KW-0413">Isomerase</keyword>
<evidence type="ECO:0000256" key="7">
    <source>
        <dbReference type="ARBA" id="ARBA00023235"/>
    </source>
</evidence>
<comment type="caution">
    <text evidence="13">The sequence shown here is derived from an EMBL/GenBank/DDBJ whole genome shotgun (WGS) entry which is preliminary data.</text>
</comment>
<evidence type="ECO:0000313" key="13">
    <source>
        <dbReference type="EMBL" id="TKB02949.1"/>
    </source>
</evidence>
<keyword evidence="6" id="KW-0143">Chaperone</keyword>
<evidence type="ECO:0000259" key="12">
    <source>
        <dbReference type="PROSITE" id="PS50059"/>
    </source>
</evidence>
<comment type="similarity">
    <text evidence="3 10">Belongs to the FKBP-type PPIase family.</text>
</comment>
<dbReference type="PROSITE" id="PS50059">
    <property type="entry name" value="FKBP_PPIASE"/>
    <property type="match status" value="1"/>
</dbReference>
<feature type="domain" description="PPIase FKBP-type" evidence="12">
    <location>
        <begin position="6"/>
        <end position="91"/>
    </location>
</feature>
<dbReference type="GO" id="GO:0005737">
    <property type="term" value="C:cytoplasm"/>
    <property type="evidence" value="ECO:0007669"/>
    <property type="project" value="UniProtKB-SubCell"/>
</dbReference>
<dbReference type="PANTHER" id="PTHR47861">
    <property type="entry name" value="FKBP-TYPE PEPTIDYL-PROLYL CIS-TRANS ISOMERASE SLYD"/>
    <property type="match status" value="1"/>
</dbReference>
<organism evidence="13 14">
    <name type="scientific">Alteromonas portus</name>
    <dbReference type="NCBI Taxonomy" id="2565549"/>
    <lineage>
        <taxon>Bacteria</taxon>
        <taxon>Pseudomonadati</taxon>
        <taxon>Pseudomonadota</taxon>
        <taxon>Gammaproteobacteria</taxon>
        <taxon>Alteromonadales</taxon>
        <taxon>Alteromonadaceae</taxon>
        <taxon>Alteromonas/Salinimonas group</taxon>
        <taxon>Alteromonas</taxon>
    </lineage>
</organism>
<dbReference type="GO" id="GO:0042026">
    <property type="term" value="P:protein refolding"/>
    <property type="evidence" value="ECO:0007669"/>
    <property type="project" value="UniProtKB-ARBA"/>
</dbReference>
<dbReference type="AlphaFoldDB" id="A0A4U0ZAY7"/>
<evidence type="ECO:0000313" key="14">
    <source>
        <dbReference type="Proteomes" id="UP000305471"/>
    </source>
</evidence>
<dbReference type="SUPFAM" id="SSF54534">
    <property type="entry name" value="FKBP-like"/>
    <property type="match status" value="1"/>
</dbReference>
<dbReference type="EMBL" id="SWCO01000006">
    <property type="protein sequence ID" value="TKB02949.1"/>
    <property type="molecule type" value="Genomic_DNA"/>
</dbReference>
<evidence type="ECO:0000256" key="5">
    <source>
        <dbReference type="ARBA" id="ARBA00023110"/>
    </source>
</evidence>
<evidence type="ECO:0000256" key="3">
    <source>
        <dbReference type="ARBA" id="ARBA00006577"/>
    </source>
</evidence>
<evidence type="ECO:0000256" key="1">
    <source>
        <dbReference type="ARBA" id="ARBA00000971"/>
    </source>
</evidence>
<evidence type="ECO:0000256" key="9">
    <source>
        <dbReference type="PROSITE-ProRule" id="PRU00277"/>
    </source>
</evidence>
<feature type="compositionally biased region" description="Basic and acidic residues" evidence="11">
    <location>
        <begin position="162"/>
        <end position="171"/>
    </location>
</feature>
<dbReference type="InterPro" id="IPR046357">
    <property type="entry name" value="PPIase_dom_sf"/>
</dbReference>
<dbReference type="GO" id="GO:0003755">
    <property type="term" value="F:peptidyl-prolyl cis-trans isomerase activity"/>
    <property type="evidence" value="ECO:0007669"/>
    <property type="project" value="UniProtKB-UniRule"/>
</dbReference>
<dbReference type="Gene3D" id="3.10.50.40">
    <property type="match status" value="1"/>
</dbReference>
<evidence type="ECO:0000256" key="10">
    <source>
        <dbReference type="RuleBase" id="RU003915"/>
    </source>
</evidence>
<accession>A0A4U0ZAY7</accession>
<reference evidence="13 14" key="1">
    <citation type="submission" date="2019-04" db="EMBL/GenBank/DDBJ databases">
        <title>Alteromonas portus sp. nov., an alginate lyase-excreting marine bacterium.</title>
        <authorList>
            <person name="Huang H."/>
            <person name="Mo K."/>
            <person name="Bao S."/>
        </authorList>
    </citation>
    <scope>NUCLEOTIDE SEQUENCE [LARGE SCALE GENOMIC DNA]</scope>
    <source>
        <strain evidence="13 14">HB161718</strain>
    </source>
</reference>
<keyword evidence="5 9" id="KW-0697">Rotamase</keyword>
<dbReference type="Pfam" id="PF00254">
    <property type="entry name" value="FKBP_C"/>
    <property type="match status" value="1"/>
</dbReference>
<name>A0A4U0ZAY7_9ALTE</name>
<evidence type="ECO:0000256" key="6">
    <source>
        <dbReference type="ARBA" id="ARBA00023186"/>
    </source>
</evidence>
<gene>
    <name evidence="13" type="ORF">E5672_11385</name>
</gene>
<comment type="function">
    <text evidence="8">Also involved in hydrogenase metallocenter assembly, probably by participating in the nickel insertion step. This function in hydrogenase biosynthesis requires chaperone activity and the presence of the metal-binding domain, but not PPIase activity.</text>
</comment>
<protein>
    <recommendedName>
        <fullName evidence="10">Peptidyl-prolyl cis-trans isomerase</fullName>
        <ecNumber evidence="10">5.2.1.8</ecNumber>
    </recommendedName>
</protein>
<dbReference type="InterPro" id="IPR001179">
    <property type="entry name" value="PPIase_FKBP_dom"/>
</dbReference>
<dbReference type="EC" id="5.2.1.8" evidence="10"/>
<feature type="region of interest" description="Disordered" evidence="11">
    <location>
        <begin position="146"/>
        <end position="171"/>
    </location>
</feature>
<evidence type="ECO:0000256" key="11">
    <source>
        <dbReference type="SAM" id="MobiDB-lite"/>
    </source>
</evidence>
<keyword evidence="4" id="KW-0963">Cytoplasm</keyword>
<sequence length="171" mass="18583">MTITSDSVVTLHYTVSTEDGTTLDSSEGKSPLVVLLGRRFLIEGLEDALIGKSKSDSFNVSVTPEKAYGERADELVQTVPRSMFEGMDVEVGMSFRATTPQGEQSVIIIETTDEEVVVDGNHPLAGIPLTFDVEVVDVREATKEELEHGHVHQAESSCCDPKTGECSEDKH</sequence>
<dbReference type="Proteomes" id="UP000305471">
    <property type="component" value="Unassembled WGS sequence"/>
</dbReference>
<comment type="subcellular location">
    <subcellularLocation>
        <location evidence="2">Cytoplasm</location>
    </subcellularLocation>
</comment>
<dbReference type="RefSeq" id="WP_136782310.1">
    <property type="nucleotide sequence ID" value="NZ_SWCO01000006.1"/>
</dbReference>
<proteinExistence type="inferred from homology"/>
<keyword evidence="14" id="KW-1185">Reference proteome</keyword>